<keyword evidence="1" id="KW-0175">Coiled coil</keyword>
<accession>B5YMM1</accession>
<reference evidence="3 4" key="2">
    <citation type="journal article" date="2008" name="Nature">
        <title>The Phaeodactylum genome reveals the evolutionary history of diatom genomes.</title>
        <authorList>
            <person name="Bowler C."/>
            <person name="Allen A.E."/>
            <person name="Badger J.H."/>
            <person name="Grimwood J."/>
            <person name="Jabbari K."/>
            <person name="Kuo A."/>
            <person name="Maheswari U."/>
            <person name="Martens C."/>
            <person name="Maumus F."/>
            <person name="Otillar R.P."/>
            <person name="Rayko E."/>
            <person name="Salamov A."/>
            <person name="Vandepoele K."/>
            <person name="Beszteri B."/>
            <person name="Gruber A."/>
            <person name="Heijde M."/>
            <person name="Katinka M."/>
            <person name="Mock T."/>
            <person name="Valentin K."/>
            <person name="Verret F."/>
            <person name="Berges J.A."/>
            <person name="Brownlee C."/>
            <person name="Cadoret J.P."/>
            <person name="Chiovitti A."/>
            <person name="Choi C.J."/>
            <person name="Coesel S."/>
            <person name="De Martino A."/>
            <person name="Detter J.C."/>
            <person name="Durkin C."/>
            <person name="Falciatore A."/>
            <person name="Fournet J."/>
            <person name="Haruta M."/>
            <person name="Huysman M.J."/>
            <person name="Jenkins B.D."/>
            <person name="Jiroutova K."/>
            <person name="Jorgensen R.E."/>
            <person name="Joubert Y."/>
            <person name="Kaplan A."/>
            <person name="Kroger N."/>
            <person name="Kroth P.G."/>
            <person name="La Roche J."/>
            <person name="Lindquist E."/>
            <person name="Lommer M."/>
            <person name="Martin-Jezequel V."/>
            <person name="Lopez P.J."/>
            <person name="Lucas S."/>
            <person name="Mangogna M."/>
            <person name="McGinnis K."/>
            <person name="Medlin L.K."/>
            <person name="Montsant A."/>
            <person name="Oudot-Le Secq M.P."/>
            <person name="Napoli C."/>
            <person name="Obornik M."/>
            <person name="Parker M.S."/>
            <person name="Petit J.L."/>
            <person name="Porcel B.M."/>
            <person name="Poulsen N."/>
            <person name="Robison M."/>
            <person name="Rychlewski L."/>
            <person name="Rynearson T.A."/>
            <person name="Schmutz J."/>
            <person name="Shapiro H."/>
            <person name="Siaut M."/>
            <person name="Stanley M."/>
            <person name="Sussman M.R."/>
            <person name="Taylor A.R."/>
            <person name="Vardi A."/>
            <person name="von Dassow P."/>
            <person name="Vyverman W."/>
            <person name="Willis A."/>
            <person name="Wyrwicz L.S."/>
            <person name="Rokhsar D.S."/>
            <person name="Weissenbach J."/>
            <person name="Armbrust E.V."/>
            <person name="Green B.R."/>
            <person name="Van de Peer Y."/>
            <person name="Grigoriev I.V."/>
        </authorList>
    </citation>
    <scope>NUCLEOTIDE SEQUENCE [LARGE SCALE GENOMIC DNA]</scope>
    <source>
        <strain evidence="3 4">CCMP1335</strain>
    </source>
</reference>
<dbReference type="OMA" id="REFRSEC"/>
<proteinExistence type="predicted"/>
<dbReference type="GeneID" id="7448998"/>
<sequence>MTSLQTPPRPGGAMSLLDKYASINASIEDTRRLTASTRSQLESTTLSIDNIREERASMLAETASATADLSRLELELKEALRDCDAKKGERARVEREHAVVKREINVVRRRMDGERLEFLERCREFRSECKRMRVQATILVLGGGGNFDVKGDSSEIDIWRRLQDEDLSLSDEEDEEDCEGIVSSHKRKKNKVDFELEQAIKDEKECRTALVEAECGLHAAKEDHSMAVQRCNERNQKLSQQRAQLQRHRKEVEELERKIGQVKDEIVEANQLGKEYERRFNLSRASYTSNFNPTPDNTKSNNRQFNTPAASDRYGSSGAVTNPYKKNRTERPNPYHNRSTDNSNHRGSIPYNSGRGSTGNAATGPSHQYASDLMLMDTEYTPPPVQNQFQNNRTYSTQNSYRGGSSNKRNRRQFGTAVELSVDCSSAGMNYMEHRSSTFSSTSQSTSYRSSVGSTARATLGGSDDHSDSSSSSSDDDIIEFSVFGKKNKE</sequence>
<dbReference type="KEGG" id="tps:THAPS_6837"/>
<feature type="compositionally biased region" description="Polar residues" evidence="2">
    <location>
        <begin position="286"/>
        <end position="309"/>
    </location>
</feature>
<feature type="region of interest" description="Disordered" evidence="2">
    <location>
        <begin position="435"/>
        <end position="490"/>
    </location>
</feature>
<feature type="region of interest" description="Disordered" evidence="2">
    <location>
        <begin position="286"/>
        <end position="414"/>
    </location>
</feature>
<dbReference type="Proteomes" id="UP000001449">
    <property type="component" value="Chromosome 7"/>
</dbReference>
<keyword evidence="4" id="KW-1185">Reference proteome</keyword>
<dbReference type="InParanoid" id="B5YMM1"/>
<feature type="compositionally biased region" description="Low complexity" evidence="2">
    <location>
        <begin position="437"/>
        <end position="455"/>
    </location>
</feature>
<evidence type="ECO:0000256" key="2">
    <source>
        <dbReference type="SAM" id="MobiDB-lite"/>
    </source>
</evidence>
<evidence type="ECO:0000313" key="4">
    <source>
        <dbReference type="Proteomes" id="UP000001449"/>
    </source>
</evidence>
<evidence type="ECO:0000313" key="3">
    <source>
        <dbReference type="EMBL" id="ACI64832.1"/>
    </source>
</evidence>
<feature type="coiled-coil region" evidence="1">
    <location>
        <begin position="221"/>
        <end position="279"/>
    </location>
</feature>
<dbReference type="AlphaFoldDB" id="B5YMM1"/>
<feature type="compositionally biased region" description="Polar residues" evidence="2">
    <location>
        <begin position="336"/>
        <end position="369"/>
    </location>
</feature>
<reference evidence="3 4" key="1">
    <citation type="journal article" date="2004" name="Science">
        <title>The genome of the diatom Thalassiosira pseudonana: ecology, evolution, and metabolism.</title>
        <authorList>
            <person name="Armbrust E.V."/>
            <person name="Berges J.A."/>
            <person name="Bowler C."/>
            <person name="Green B.R."/>
            <person name="Martinez D."/>
            <person name="Putnam N.H."/>
            <person name="Zhou S."/>
            <person name="Allen A.E."/>
            <person name="Apt K.E."/>
            <person name="Bechner M."/>
            <person name="Brzezinski M.A."/>
            <person name="Chaal B.K."/>
            <person name="Chiovitti A."/>
            <person name="Davis A.K."/>
            <person name="Demarest M.S."/>
            <person name="Detter J.C."/>
            <person name="Glavina T."/>
            <person name="Goodstein D."/>
            <person name="Hadi M.Z."/>
            <person name="Hellsten U."/>
            <person name="Hildebrand M."/>
            <person name="Jenkins B.D."/>
            <person name="Jurka J."/>
            <person name="Kapitonov V.V."/>
            <person name="Kroger N."/>
            <person name="Lau W.W."/>
            <person name="Lane T.W."/>
            <person name="Larimer F.W."/>
            <person name="Lippmeier J.C."/>
            <person name="Lucas S."/>
            <person name="Medina M."/>
            <person name="Montsant A."/>
            <person name="Obornik M."/>
            <person name="Parker M.S."/>
            <person name="Palenik B."/>
            <person name="Pazour G.J."/>
            <person name="Richardson P.M."/>
            <person name="Rynearson T.A."/>
            <person name="Saito M.A."/>
            <person name="Schwartz D.C."/>
            <person name="Thamatrakoln K."/>
            <person name="Valentin K."/>
            <person name="Vardi A."/>
            <person name="Wilkerson F.P."/>
            <person name="Rokhsar D.S."/>
        </authorList>
    </citation>
    <scope>NUCLEOTIDE SEQUENCE [LARGE SCALE GENOMIC DNA]</scope>
    <source>
        <strain evidence="3 4">CCMP1335</strain>
    </source>
</reference>
<feature type="compositionally biased region" description="Polar residues" evidence="2">
    <location>
        <begin position="386"/>
        <end position="407"/>
    </location>
</feature>
<evidence type="ECO:0000256" key="1">
    <source>
        <dbReference type="SAM" id="Coils"/>
    </source>
</evidence>
<name>B5YMM1_THAPS</name>
<dbReference type="HOGENOM" id="CLU_557262_0_0_1"/>
<dbReference type="PaxDb" id="35128-Thaps6837"/>
<dbReference type="eggNOG" id="ENOG502SZX5">
    <property type="taxonomic scope" value="Eukaryota"/>
</dbReference>
<protein>
    <submittedName>
        <fullName evidence="3">Uncharacterized protein</fullName>
    </submittedName>
</protein>
<gene>
    <name evidence="3" type="ORF">THAPS_6837</name>
</gene>
<feature type="coiled-coil region" evidence="1">
    <location>
        <begin position="62"/>
        <end position="96"/>
    </location>
</feature>
<dbReference type="EMBL" id="CP001160">
    <property type="protein sequence ID" value="ACI64832.1"/>
    <property type="molecule type" value="Genomic_DNA"/>
</dbReference>
<organism evidence="3 4">
    <name type="scientific">Thalassiosira pseudonana</name>
    <name type="common">Marine diatom</name>
    <name type="synonym">Cyclotella nana</name>
    <dbReference type="NCBI Taxonomy" id="35128"/>
    <lineage>
        <taxon>Eukaryota</taxon>
        <taxon>Sar</taxon>
        <taxon>Stramenopiles</taxon>
        <taxon>Ochrophyta</taxon>
        <taxon>Bacillariophyta</taxon>
        <taxon>Coscinodiscophyceae</taxon>
        <taxon>Thalassiosirophycidae</taxon>
        <taxon>Thalassiosirales</taxon>
        <taxon>Thalassiosiraceae</taxon>
        <taxon>Thalassiosira</taxon>
    </lineage>
</organism>
<dbReference type="RefSeq" id="XP_002296115.1">
    <property type="nucleotide sequence ID" value="XM_002296079.1"/>
</dbReference>